<dbReference type="OrthoDB" id="9975416at2759"/>
<dbReference type="Gene3D" id="3.40.630.30">
    <property type="match status" value="1"/>
</dbReference>
<dbReference type="HOGENOM" id="CLU_086044_1_0_1"/>
<dbReference type="InterPro" id="IPR000182">
    <property type="entry name" value="GNAT_dom"/>
</dbReference>
<feature type="domain" description="N-acetyltransferase" evidence="1">
    <location>
        <begin position="75"/>
        <end position="223"/>
    </location>
</feature>
<dbReference type="PANTHER" id="PTHR13170">
    <property type="entry name" value="O-GLCNACASE"/>
    <property type="match status" value="1"/>
</dbReference>
<proteinExistence type="predicted"/>
<dbReference type="Pfam" id="PF00583">
    <property type="entry name" value="Acetyltransf_1"/>
    <property type="match status" value="1"/>
</dbReference>
<dbReference type="STRING" id="930991.A0A0D0DNQ3"/>
<dbReference type="CDD" id="cd04301">
    <property type="entry name" value="NAT_SF"/>
    <property type="match status" value="1"/>
</dbReference>
<protein>
    <recommendedName>
        <fullName evidence="1">N-acetyltransferase domain-containing protein</fullName>
    </recommendedName>
</protein>
<dbReference type="InterPro" id="IPR016181">
    <property type="entry name" value="Acyl_CoA_acyltransferase"/>
</dbReference>
<dbReference type="EMBL" id="KN824830">
    <property type="protein sequence ID" value="KIL00593.1"/>
    <property type="molecule type" value="Genomic_DNA"/>
</dbReference>
<evidence type="ECO:0000313" key="3">
    <source>
        <dbReference type="Proteomes" id="UP000054538"/>
    </source>
</evidence>
<dbReference type="PANTHER" id="PTHR13170:SF16">
    <property type="entry name" value="PROTEIN O-GLCNACASE"/>
    <property type="match status" value="1"/>
</dbReference>
<dbReference type="Proteomes" id="UP000054538">
    <property type="component" value="Unassembled WGS sequence"/>
</dbReference>
<organism evidence="2 3">
    <name type="scientific">Paxillus rubicundulus Ve08.2h10</name>
    <dbReference type="NCBI Taxonomy" id="930991"/>
    <lineage>
        <taxon>Eukaryota</taxon>
        <taxon>Fungi</taxon>
        <taxon>Dikarya</taxon>
        <taxon>Basidiomycota</taxon>
        <taxon>Agaricomycotina</taxon>
        <taxon>Agaricomycetes</taxon>
        <taxon>Agaricomycetidae</taxon>
        <taxon>Boletales</taxon>
        <taxon>Paxilineae</taxon>
        <taxon>Paxillaceae</taxon>
        <taxon>Paxillus</taxon>
    </lineage>
</organism>
<gene>
    <name evidence="2" type="ORF">PAXRUDRAFT_821491</name>
</gene>
<accession>A0A0D0DNQ3</accession>
<dbReference type="PROSITE" id="PS51186">
    <property type="entry name" value="GNAT"/>
    <property type="match status" value="1"/>
</dbReference>
<sequence>MPAFIRPATKDDEAVLSKVCLETSEAGKSGRDFHNYPSLPGEVYALPYVNISGCVWSFVLVDKPSEFSPPSEESVVGYTLGALDTRAFEEATAQSWWPPLVAKYTEPLSSPEPTETDRRYIKTVNNFPPASEAHIAFSPAHLHIDILESHQRKGWGRRLIGRAIRHLKGKGLKGVWLGMDPRNKSAATFYERLGFHAFEGAAEAVVGITFEEWEKKWGMDLDN</sequence>
<dbReference type="SUPFAM" id="SSF55729">
    <property type="entry name" value="Acyl-CoA N-acyltransferases (Nat)"/>
    <property type="match status" value="1"/>
</dbReference>
<dbReference type="AlphaFoldDB" id="A0A0D0DNQ3"/>
<reference evidence="2 3" key="1">
    <citation type="submission" date="2014-04" db="EMBL/GenBank/DDBJ databases">
        <authorList>
            <consortium name="DOE Joint Genome Institute"/>
            <person name="Kuo A."/>
            <person name="Kohler A."/>
            <person name="Jargeat P."/>
            <person name="Nagy L.G."/>
            <person name="Floudas D."/>
            <person name="Copeland A."/>
            <person name="Barry K.W."/>
            <person name="Cichocki N."/>
            <person name="Veneault-Fourrey C."/>
            <person name="LaButti K."/>
            <person name="Lindquist E.A."/>
            <person name="Lipzen A."/>
            <person name="Lundell T."/>
            <person name="Morin E."/>
            <person name="Murat C."/>
            <person name="Sun H."/>
            <person name="Tunlid A."/>
            <person name="Henrissat B."/>
            <person name="Grigoriev I.V."/>
            <person name="Hibbett D.S."/>
            <person name="Martin F."/>
            <person name="Nordberg H.P."/>
            <person name="Cantor M.N."/>
            <person name="Hua S.X."/>
        </authorList>
    </citation>
    <scope>NUCLEOTIDE SEQUENCE [LARGE SCALE GENOMIC DNA]</scope>
    <source>
        <strain evidence="2 3">Ve08.2h10</strain>
    </source>
</reference>
<reference evidence="3" key="2">
    <citation type="submission" date="2015-01" db="EMBL/GenBank/DDBJ databases">
        <title>Evolutionary Origins and Diversification of the Mycorrhizal Mutualists.</title>
        <authorList>
            <consortium name="DOE Joint Genome Institute"/>
            <consortium name="Mycorrhizal Genomics Consortium"/>
            <person name="Kohler A."/>
            <person name="Kuo A."/>
            <person name="Nagy L.G."/>
            <person name="Floudas D."/>
            <person name="Copeland A."/>
            <person name="Barry K.W."/>
            <person name="Cichocki N."/>
            <person name="Veneault-Fourrey C."/>
            <person name="LaButti K."/>
            <person name="Lindquist E.A."/>
            <person name="Lipzen A."/>
            <person name="Lundell T."/>
            <person name="Morin E."/>
            <person name="Murat C."/>
            <person name="Riley R."/>
            <person name="Ohm R."/>
            <person name="Sun H."/>
            <person name="Tunlid A."/>
            <person name="Henrissat B."/>
            <person name="Grigoriev I.V."/>
            <person name="Hibbett D.S."/>
            <person name="Martin F."/>
        </authorList>
    </citation>
    <scope>NUCLEOTIDE SEQUENCE [LARGE SCALE GENOMIC DNA]</scope>
    <source>
        <strain evidence="3">Ve08.2h10</strain>
    </source>
</reference>
<dbReference type="InParanoid" id="A0A0D0DNQ3"/>
<dbReference type="InterPro" id="IPR051822">
    <property type="entry name" value="Glycosyl_Hydrolase_84"/>
</dbReference>
<evidence type="ECO:0000259" key="1">
    <source>
        <dbReference type="PROSITE" id="PS51186"/>
    </source>
</evidence>
<name>A0A0D0DNQ3_9AGAM</name>
<keyword evidence="3" id="KW-1185">Reference proteome</keyword>
<evidence type="ECO:0000313" key="2">
    <source>
        <dbReference type="EMBL" id="KIL00593.1"/>
    </source>
</evidence>
<dbReference type="GO" id="GO:0016747">
    <property type="term" value="F:acyltransferase activity, transferring groups other than amino-acyl groups"/>
    <property type="evidence" value="ECO:0007669"/>
    <property type="project" value="InterPro"/>
</dbReference>